<dbReference type="GO" id="GO:0090729">
    <property type="term" value="F:toxin activity"/>
    <property type="evidence" value="ECO:0007669"/>
    <property type="project" value="UniProtKB-KW"/>
</dbReference>
<evidence type="ECO:0000259" key="14">
    <source>
        <dbReference type="Pfam" id="PF00149"/>
    </source>
</evidence>
<dbReference type="Pfam" id="PF00149">
    <property type="entry name" value="Metallophos"/>
    <property type="match status" value="1"/>
</dbReference>
<evidence type="ECO:0000256" key="8">
    <source>
        <dbReference type="ARBA" id="ARBA00022729"/>
    </source>
</evidence>
<name>A0AAN9Z1Q2_9ORTH</name>
<keyword evidence="9 12" id="KW-0547">Nucleotide-binding</keyword>
<dbReference type="Gene3D" id="3.90.780.10">
    <property type="entry name" value="5'-Nucleotidase, C-terminal domain"/>
    <property type="match status" value="1"/>
</dbReference>
<keyword evidence="8 12" id="KW-0732">Signal</keyword>
<keyword evidence="17" id="KW-1185">Reference proteome</keyword>
<evidence type="ECO:0000256" key="10">
    <source>
        <dbReference type="ARBA" id="ARBA00022801"/>
    </source>
</evidence>
<evidence type="ECO:0000313" key="16">
    <source>
        <dbReference type="EMBL" id="KAK7793011.1"/>
    </source>
</evidence>
<comment type="caution">
    <text evidence="16">The sequence shown here is derived from an EMBL/GenBank/DDBJ whole genome shotgun (WGS) entry which is preliminary data.</text>
</comment>
<evidence type="ECO:0000256" key="2">
    <source>
        <dbReference type="ARBA" id="ARBA00006654"/>
    </source>
</evidence>
<accession>A0AAN9Z1Q2</accession>
<keyword evidence="11" id="KW-1199">Hemostasis impairing toxin</keyword>
<evidence type="ECO:0000259" key="15">
    <source>
        <dbReference type="Pfam" id="PF02872"/>
    </source>
</evidence>
<keyword evidence="5" id="KW-0964">Secreted</keyword>
<gene>
    <name evidence="16" type="ORF">R5R35_003560</name>
</gene>
<dbReference type="InterPro" id="IPR006179">
    <property type="entry name" value="5_nucleotidase/apyrase"/>
</dbReference>
<keyword evidence="4" id="KW-1201">Platelet aggregation inhibiting toxin</keyword>
<dbReference type="GO" id="GO:0006196">
    <property type="term" value="P:AMP catabolic process"/>
    <property type="evidence" value="ECO:0007669"/>
    <property type="project" value="TreeGrafter"/>
</dbReference>
<dbReference type="InterPro" id="IPR008334">
    <property type="entry name" value="5'-Nucleotdase_C"/>
</dbReference>
<dbReference type="PANTHER" id="PTHR11575">
    <property type="entry name" value="5'-NUCLEOTIDASE-RELATED"/>
    <property type="match status" value="1"/>
</dbReference>
<dbReference type="InterPro" id="IPR029052">
    <property type="entry name" value="Metallo-depent_PP-like"/>
</dbReference>
<evidence type="ECO:0000256" key="7">
    <source>
        <dbReference type="ARBA" id="ARBA00022723"/>
    </source>
</evidence>
<evidence type="ECO:0000256" key="12">
    <source>
        <dbReference type="RuleBase" id="RU362119"/>
    </source>
</evidence>
<evidence type="ECO:0000256" key="13">
    <source>
        <dbReference type="SAM" id="MobiDB-lite"/>
    </source>
</evidence>
<comment type="subcellular location">
    <subcellularLocation>
        <location evidence="1">Secreted</location>
    </subcellularLocation>
</comment>
<dbReference type="GO" id="GO:0000166">
    <property type="term" value="F:nucleotide binding"/>
    <property type="evidence" value="ECO:0007669"/>
    <property type="project" value="UniProtKB-KW"/>
</dbReference>
<evidence type="ECO:0000313" key="17">
    <source>
        <dbReference type="Proteomes" id="UP001378592"/>
    </source>
</evidence>
<dbReference type="FunFam" id="3.60.21.10:FF:000020">
    <property type="entry name" value="NT5E isoform 4"/>
    <property type="match status" value="1"/>
</dbReference>
<evidence type="ECO:0000256" key="3">
    <source>
        <dbReference type="ARBA" id="ARBA00012148"/>
    </source>
</evidence>
<feature type="domain" description="5'-Nucleotidase C-terminal" evidence="15">
    <location>
        <begin position="334"/>
        <end position="515"/>
    </location>
</feature>
<dbReference type="Gene3D" id="3.60.21.10">
    <property type="match status" value="1"/>
</dbReference>
<keyword evidence="6" id="KW-0800">Toxin</keyword>
<feature type="compositionally biased region" description="Basic residues" evidence="13">
    <location>
        <begin position="441"/>
        <end position="452"/>
    </location>
</feature>
<evidence type="ECO:0000256" key="4">
    <source>
        <dbReference type="ARBA" id="ARBA00022442"/>
    </source>
</evidence>
<dbReference type="InterPro" id="IPR036907">
    <property type="entry name" value="5'-Nucleotdase_C_sf"/>
</dbReference>
<dbReference type="SUPFAM" id="SSF55816">
    <property type="entry name" value="5'-nucleotidase (syn. UDP-sugar hydrolase), C-terminal domain"/>
    <property type="match status" value="1"/>
</dbReference>
<dbReference type="GO" id="GO:0008253">
    <property type="term" value="F:5'-nucleotidase activity"/>
    <property type="evidence" value="ECO:0007669"/>
    <property type="project" value="TreeGrafter"/>
</dbReference>
<dbReference type="EMBL" id="JAZDUA010000407">
    <property type="protein sequence ID" value="KAK7793011.1"/>
    <property type="molecule type" value="Genomic_DNA"/>
</dbReference>
<evidence type="ECO:0000256" key="11">
    <source>
        <dbReference type="ARBA" id="ARBA00023240"/>
    </source>
</evidence>
<proteinExistence type="inferred from homology"/>
<dbReference type="InterPro" id="IPR004843">
    <property type="entry name" value="Calcineurin-like_PHP"/>
</dbReference>
<dbReference type="GO" id="GO:0046872">
    <property type="term" value="F:metal ion binding"/>
    <property type="evidence" value="ECO:0007669"/>
    <property type="project" value="UniProtKB-KW"/>
</dbReference>
<dbReference type="GO" id="GO:0004050">
    <property type="term" value="F:apyrase activity"/>
    <property type="evidence" value="ECO:0007669"/>
    <property type="project" value="UniProtKB-EC"/>
</dbReference>
<dbReference type="Proteomes" id="UP001378592">
    <property type="component" value="Unassembled WGS sequence"/>
</dbReference>
<keyword evidence="10 12" id="KW-0378">Hydrolase</keyword>
<dbReference type="PANTHER" id="PTHR11575:SF32">
    <property type="entry name" value="APYRASE-LIKE PROTEIN"/>
    <property type="match status" value="1"/>
</dbReference>
<feature type="signal peptide" evidence="12">
    <location>
        <begin position="1"/>
        <end position="21"/>
    </location>
</feature>
<dbReference type="FunFam" id="3.90.780.10:FF:000004">
    <property type="entry name" value="UDP-sugar hydrolase, putative"/>
    <property type="match status" value="1"/>
</dbReference>
<keyword evidence="7" id="KW-0479">Metal-binding</keyword>
<reference evidence="16 17" key="1">
    <citation type="submission" date="2024-03" db="EMBL/GenBank/DDBJ databases">
        <title>The genome assembly and annotation of the cricket Gryllus longicercus Weissman &amp; Gray.</title>
        <authorList>
            <person name="Szrajer S."/>
            <person name="Gray D."/>
            <person name="Ylla G."/>
        </authorList>
    </citation>
    <scope>NUCLEOTIDE SEQUENCE [LARGE SCALE GENOMIC DNA]</scope>
    <source>
        <strain evidence="16">DAG 2021-001</strain>
        <tissue evidence="16">Whole body minus gut</tissue>
    </source>
</reference>
<dbReference type="Pfam" id="PF02872">
    <property type="entry name" value="5_nucleotid_C"/>
    <property type="match status" value="1"/>
</dbReference>
<dbReference type="AlphaFoldDB" id="A0AAN9Z1Q2"/>
<dbReference type="SUPFAM" id="SSF56300">
    <property type="entry name" value="Metallo-dependent phosphatases"/>
    <property type="match status" value="1"/>
</dbReference>
<dbReference type="PRINTS" id="PR01607">
    <property type="entry name" value="APYRASEFAMLY"/>
</dbReference>
<organism evidence="16 17">
    <name type="scientific">Gryllus longicercus</name>
    <dbReference type="NCBI Taxonomy" id="2509291"/>
    <lineage>
        <taxon>Eukaryota</taxon>
        <taxon>Metazoa</taxon>
        <taxon>Ecdysozoa</taxon>
        <taxon>Arthropoda</taxon>
        <taxon>Hexapoda</taxon>
        <taxon>Insecta</taxon>
        <taxon>Pterygota</taxon>
        <taxon>Neoptera</taxon>
        <taxon>Polyneoptera</taxon>
        <taxon>Orthoptera</taxon>
        <taxon>Ensifera</taxon>
        <taxon>Gryllidea</taxon>
        <taxon>Grylloidea</taxon>
        <taxon>Gryllidae</taxon>
        <taxon>Gryllinae</taxon>
        <taxon>Gryllus</taxon>
    </lineage>
</organism>
<comment type="similarity">
    <text evidence="2 12">Belongs to the 5'-nucleotidase family.</text>
</comment>
<protein>
    <recommendedName>
        <fullName evidence="3">apyrase</fullName>
        <ecNumber evidence="3">3.6.1.5</ecNumber>
    </recommendedName>
</protein>
<feature type="region of interest" description="Disordered" evidence="13">
    <location>
        <begin position="429"/>
        <end position="452"/>
    </location>
</feature>
<dbReference type="GO" id="GO:0005615">
    <property type="term" value="C:extracellular space"/>
    <property type="evidence" value="ECO:0007669"/>
    <property type="project" value="UniProtKB-ARBA"/>
</dbReference>
<evidence type="ECO:0000256" key="6">
    <source>
        <dbReference type="ARBA" id="ARBA00022656"/>
    </source>
</evidence>
<dbReference type="GO" id="GO:0005886">
    <property type="term" value="C:plasma membrane"/>
    <property type="evidence" value="ECO:0007669"/>
    <property type="project" value="TreeGrafter"/>
</dbReference>
<dbReference type="EC" id="3.6.1.5" evidence="3"/>
<evidence type="ECO:0000256" key="5">
    <source>
        <dbReference type="ARBA" id="ARBA00022525"/>
    </source>
</evidence>
<sequence length="603" mass="64513">MSLHRPSTLAVGVALLPLALAAAELFPLRVVHLNDFNAHFEHFLPSGSVCEPGQAARCIGGYARVVTMANQLLSEQPNALLLNGGHNTHGTIWDTVHGHEVASELLNRLPWDAFTLGPRDFDQGLEGVAPLAKALKAPVVVANMDASKEPSMEGVAQASVVVERGGRKVGVVGAINPDCEYLCSTEQLKFSDPLPAVAAEAQKLKDAGVEIIVVLSSAGIETDEEMAKSDPNVDIVVSSGRILLYTGTPPDGSAPYDRYPMMFEQPSGRKVAVVQAGHDSKYLGNLTAFFDDAGNLESAVGNPVYLDRSVIPDAETAAALEPLAKAVAAAAESVVGRSAVLLEQANDVCEEGECNLGSFVADAYVRAYAGRGLPGCWTLAAIGITNSGGLRAPIQQGDVTLGDVMRTLPHGNTVSLAEVRGALLRAALEQAVSPPPPPGPRPRRPSRPRRRSLQVSGLRVTYDLRRPAGQRLGDVAALCHRCQVPRYEPLEPDAWYPVAINSYLLRGGDGFDVFTQSRVVDEGPQDLAVVMRYLQKQSPVVQPRDGRITVEGFFSDPAENPDEGEKAPNIEVKISRGKVRYGRLDKNIKVEIPQDVLPDLLLQ</sequence>
<evidence type="ECO:0000256" key="1">
    <source>
        <dbReference type="ARBA" id="ARBA00004613"/>
    </source>
</evidence>
<feature type="chain" id="PRO_5042665665" description="apyrase" evidence="12">
    <location>
        <begin position="22"/>
        <end position="603"/>
    </location>
</feature>
<evidence type="ECO:0000256" key="9">
    <source>
        <dbReference type="ARBA" id="ARBA00022741"/>
    </source>
</evidence>
<feature type="domain" description="Calcineurin-like phosphoesterase" evidence="14">
    <location>
        <begin position="28"/>
        <end position="238"/>
    </location>
</feature>